<feature type="region of interest" description="Disordered" evidence="1">
    <location>
        <begin position="1"/>
        <end position="26"/>
    </location>
</feature>
<feature type="compositionally biased region" description="Basic residues" evidence="1">
    <location>
        <begin position="176"/>
        <end position="188"/>
    </location>
</feature>
<sequence>MDAGERALPTTTDRGEDRSRVGGLGELSVQHARTGHDQRAGGSGERLAQEVFAGHTWLPLLRDQRQSAGDEERVERVERRETSHGCNIARREDIEHQLGRPAVEGLVDGPKMLHHRQIASEQEQQHRLGGQHPVPDPLQLPGTAGHALEQPGDLVDHHDRRPAVRQRGSEQCQRGGQRRRRIPRRHCRSGQSRRCDGLSERGQLRRRVRSARGLEEQRRQSGARDELGDQPGLAHPASPAQRHRDAAVFPPPSLDVLQKPRQLVELPLPADECHPAPPTAKNTTLKNTIVY</sequence>
<feature type="compositionally biased region" description="Polar residues" evidence="1">
    <location>
        <begin position="280"/>
        <end position="291"/>
    </location>
</feature>
<evidence type="ECO:0000313" key="2">
    <source>
        <dbReference type="EMBL" id="CAB4937292.1"/>
    </source>
</evidence>
<name>A0A6J7J460_9ZZZZ</name>
<feature type="region of interest" description="Disordered" evidence="1">
    <location>
        <begin position="267"/>
        <end position="291"/>
    </location>
</feature>
<proteinExistence type="predicted"/>
<dbReference type="AlphaFoldDB" id="A0A6J7J460"/>
<dbReference type="EMBL" id="CAFBNF010000046">
    <property type="protein sequence ID" value="CAB4937292.1"/>
    <property type="molecule type" value="Genomic_DNA"/>
</dbReference>
<feature type="compositionally biased region" description="Low complexity" evidence="1">
    <location>
        <begin position="165"/>
        <end position="175"/>
    </location>
</feature>
<accession>A0A6J7J460</accession>
<reference evidence="2" key="1">
    <citation type="submission" date="2020-05" db="EMBL/GenBank/DDBJ databases">
        <authorList>
            <person name="Chiriac C."/>
            <person name="Salcher M."/>
            <person name="Ghai R."/>
            <person name="Kavagutti S V."/>
        </authorList>
    </citation>
    <scope>NUCLEOTIDE SEQUENCE</scope>
</reference>
<protein>
    <submittedName>
        <fullName evidence="2">Unannotated protein</fullName>
    </submittedName>
</protein>
<organism evidence="2">
    <name type="scientific">freshwater metagenome</name>
    <dbReference type="NCBI Taxonomy" id="449393"/>
    <lineage>
        <taxon>unclassified sequences</taxon>
        <taxon>metagenomes</taxon>
        <taxon>ecological metagenomes</taxon>
    </lineage>
</organism>
<gene>
    <name evidence="2" type="ORF">UFOPK3773_00619</name>
</gene>
<feature type="compositionally biased region" description="Basic and acidic residues" evidence="1">
    <location>
        <begin position="193"/>
        <end position="203"/>
    </location>
</feature>
<evidence type="ECO:0000256" key="1">
    <source>
        <dbReference type="SAM" id="MobiDB-lite"/>
    </source>
</evidence>
<feature type="region of interest" description="Disordered" evidence="1">
    <location>
        <begin position="118"/>
        <end position="253"/>
    </location>
</feature>
<feature type="compositionally biased region" description="Basic and acidic residues" evidence="1">
    <location>
        <begin position="212"/>
        <end position="227"/>
    </location>
</feature>